<comment type="caution">
    <text evidence="1">The sequence shown here is derived from an EMBL/GenBank/DDBJ whole genome shotgun (WGS) entry which is preliminary data.</text>
</comment>
<sequence>MEEVEVNVEACYRIQSPVTGKMSAAGGCHGPIGERTATLLVRLCRSHQVTETISSERLETLIYHRQGPIFPMWNVYILNTPPHV</sequence>
<organism evidence="1 2">
    <name type="scientific">Rosa chinensis</name>
    <name type="common">China rose</name>
    <dbReference type="NCBI Taxonomy" id="74649"/>
    <lineage>
        <taxon>Eukaryota</taxon>
        <taxon>Viridiplantae</taxon>
        <taxon>Streptophyta</taxon>
        <taxon>Embryophyta</taxon>
        <taxon>Tracheophyta</taxon>
        <taxon>Spermatophyta</taxon>
        <taxon>Magnoliopsida</taxon>
        <taxon>eudicotyledons</taxon>
        <taxon>Gunneridae</taxon>
        <taxon>Pentapetalae</taxon>
        <taxon>rosids</taxon>
        <taxon>fabids</taxon>
        <taxon>Rosales</taxon>
        <taxon>Rosaceae</taxon>
        <taxon>Rosoideae</taxon>
        <taxon>Rosoideae incertae sedis</taxon>
        <taxon>Rosa</taxon>
    </lineage>
</organism>
<evidence type="ECO:0000313" key="2">
    <source>
        <dbReference type="Proteomes" id="UP000238479"/>
    </source>
</evidence>
<name>A0A2P6SGP0_ROSCH</name>
<protein>
    <submittedName>
        <fullName evidence="1">Uncharacterized protein</fullName>
    </submittedName>
</protein>
<reference evidence="1 2" key="1">
    <citation type="journal article" date="2018" name="Nat. Genet.">
        <title>The Rosa genome provides new insights in the design of modern roses.</title>
        <authorList>
            <person name="Bendahmane M."/>
        </authorList>
    </citation>
    <scope>NUCLEOTIDE SEQUENCE [LARGE SCALE GENOMIC DNA]</scope>
    <source>
        <strain evidence="2">cv. Old Blush</strain>
    </source>
</reference>
<evidence type="ECO:0000313" key="1">
    <source>
        <dbReference type="EMBL" id="PRQ57829.1"/>
    </source>
</evidence>
<dbReference type="EMBL" id="PDCK01000039">
    <property type="protein sequence ID" value="PRQ57829.1"/>
    <property type="molecule type" value="Genomic_DNA"/>
</dbReference>
<accession>A0A2P6SGP0</accession>
<dbReference type="Gramene" id="PRQ57829">
    <property type="protein sequence ID" value="PRQ57829"/>
    <property type="gene ID" value="RchiOBHm_Chr1g0352611"/>
</dbReference>
<proteinExistence type="predicted"/>
<dbReference type="AlphaFoldDB" id="A0A2P6SGP0"/>
<dbReference type="Proteomes" id="UP000238479">
    <property type="component" value="Chromosome 1"/>
</dbReference>
<keyword evidence="2" id="KW-1185">Reference proteome</keyword>
<gene>
    <name evidence="1" type="ORF">RchiOBHm_Chr1g0352611</name>
</gene>